<organism evidence="2 3">
    <name type="scientific">Pseudochrobactrum asaccharolyticum</name>
    <dbReference type="NCBI Taxonomy" id="354351"/>
    <lineage>
        <taxon>Bacteria</taxon>
        <taxon>Pseudomonadati</taxon>
        <taxon>Pseudomonadota</taxon>
        <taxon>Alphaproteobacteria</taxon>
        <taxon>Hyphomicrobiales</taxon>
        <taxon>Brucellaceae</taxon>
        <taxon>Pseudochrobactrum</taxon>
    </lineage>
</organism>
<accession>A0A366EAB5</accession>
<dbReference type="AlphaFoldDB" id="A0A366EAB5"/>
<dbReference type="OrthoDB" id="122936at2"/>
<evidence type="ECO:0000259" key="1">
    <source>
        <dbReference type="Pfam" id="PF07883"/>
    </source>
</evidence>
<dbReference type="InterPro" id="IPR014710">
    <property type="entry name" value="RmlC-like_jellyroll"/>
</dbReference>
<feature type="domain" description="Cupin type-2" evidence="1">
    <location>
        <begin position="44"/>
        <end position="105"/>
    </location>
</feature>
<dbReference type="SUPFAM" id="SSF51182">
    <property type="entry name" value="RmlC-like cupins"/>
    <property type="match status" value="1"/>
</dbReference>
<evidence type="ECO:0000313" key="2">
    <source>
        <dbReference type="EMBL" id="RBO99257.1"/>
    </source>
</evidence>
<name>A0A366EAB5_9HYPH</name>
<reference evidence="2 3" key="1">
    <citation type="submission" date="2018-06" db="EMBL/GenBank/DDBJ databases">
        <title>Genomic Encyclopedia of Type Strains, Phase IV (KMG-IV): sequencing the most valuable type-strain genomes for metagenomic binning, comparative biology and taxonomic classification.</title>
        <authorList>
            <person name="Goeker M."/>
        </authorList>
    </citation>
    <scope>NUCLEOTIDE SEQUENCE [LARGE SCALE GENOMIC DNA]</scope>
    <source>
        <strain evidence="2 3">DSM 25619</strain>
    </source>
</reference>
<dbReference type="Proteomes" id="UP000252893">
    <property type="component" value="Unassembled WGS sequence"/>
</dbReference>
<dbReference type="RefSeq" id="WP_113943088.1">
    <property type="nucleotide sequence ID" value="NZ_JBHEEG010000005.1"/>
</dbReference>
<dbReference type="InterPro" id="IPR011051">
    <property type="entry name" value="RmlC_Cupin_sf"/>
</dbReference>
<comment type="caution">
    <text evidence="2">The sequence shown here is derived from an EMBL/GenBank/DDBJ whole genome shotgun (WGS) entry which is preliminary data.</text>
</comment>
<keyword evidence="3" id="KW-1185">Reference proteome</keyword>
<sequence>MQKQAAILERKEWAEKPDVWQGEFEGRHFGTNASVMFYTTDKIGHGPRLHKHPYDEIFIVRQGRALFTVGDQQFEASVGQIIFGPANIPNNYKNLGPEPLEMTDIHVTDKFEQENLD</sequence>
<dbReference type="EMBL" id="QNRH01000001">
    <property type="protein sequence ID" value="RBO99257.1"/>
    <property type="molecule type" value="Genomic_DNA"/>
</dbReference>
<protein>
    <submittedName>
        <fullName evidence="2">Cupin domain</fullName>
    </submittedName>
</protein>
<evidence type="ECO:0000313" key="3">
    <source>
        <dbReference type="Proteomes" id="UP000252893"/>
    </source>
</evidence>
<dbReference type="InterPro" id="IPR013096">
    <property type="entry name" value="Cupin_2"/>
</dbReference>
<dbReference type="Pfam" id="PF07883">
    <property type="entry name" value="Cupin_2"/>
    <property type="match status" value="1"/>
</dbReference>
<proteinExistence type="predicted"/>
<dbReference type="Gene3D" id="2.60.120.10">
    <property type="entry name" value="Jelly Rolls"/>
    <property type="match status" value="1"/>
</dbReference>
<gene>
    <name evidence="2" type="ORF">DFR47_101872</name>
</gene>